<feature type="transmembrane region" description="Helical" evidence="1">
    <location>
        <begin position="422"/>
        <end position="441"/>
    </location>
</feature>
<keyword evidence="1" id="KW-0812">Transmembrane</keyword>
<feature type="transmembrane region" description="Helical" evidence="1">
    <location>
        <begin position="297"/>
        <end position="315"/>
    </location>
</feature>
<feature type="transmembrane region" description="Helical" evidence="1">
    <location>
        <begin position="358"/>
        <end position="378"/>
    </location>
</feature>
<organism evidence="2 3">
    <name type="scientific">Candidatus Falkowbacteria bacterium CG1_02_37_44</name>
    <dbReference type="NCBI Taxonomy" id="1805146"/>
    <lineage>
        <taxon>Bacteria</taxon>
        <taxon>Candidatus Falkowiibacteriota</taxon>
    </lineage>
</organism>
<dbReference type="AlphaFoldDB" id="A0A1J4TDW2"/>
<sequence>MLNIIKKHYLILILALIAGTLTALPQILAIKKINNFQGIYKIANNDETYYLARGRDIIDGHSHLGNPYLFEHKNEQPVQFWLPDYILAKPLAIFNINIHYGYFFYDFIFPFALVLLTYYIIYLLTNEVSVSFLGTAFLHLNLFLYAFGRSPSPQLNFLFWLLLFLFWLKFLYQSNYKNAFIMGIFFGLLFHIYTYYWTFYIVFFVIYILVNIILKRHIEYKKYLLVTLIVFCFSIPYFISMLKSIGLPYYIESLTRIGMVNTHFPSGRKIFMWGFLTLILFFMAYKKKVIDINNKSLLLLSGILAAIITVNHHLITGKNLQFSSHYWMLSVFIFIFTLVYIINLLLEKIKYKKIKLVILVLVFLYIFYYPTTYAISIIEGDAISYSENSIKQQNYAPIFKWLNENTYPDEVVFANNELSGLIPVYTANNVFYFAMAGLHFMSDKEFQERFILNNYWHEYNEQYAIDNKFGIWGAYYQTKYDHEQSKNKIRKLFFIPPKEYIKIPQEKIDKFLELAKEIQSNDFESQLKKYRVDYLIWNKAADPDWKINDQKFLSLIIQVDDLAIYKVN</sequence>
<comment type="caution">
    <text evidence="2">The sequence shown here is derived from an EMBL/GenBank/DDBJ whole genome shotgun (WGS) entry which is preliminary data.</text>
</comment>
<feature type="transmembrane region" description="Helical" evidence="1">
    <location>
        <begin position="192"/>
        <end position="214"/>
    </location>
</feature>
<reference evidence="2 3" key="1">
    <citation type="journal article" date="2016" name="Environ. Microbiol.">
        <title>Genomic resolution of a cold subsurface aquifer community provides metabolic insights for novel microbes adapted to high CO concentrations.</title>
        <authorList>
            <person name="Probst A.J."/>
            <person name="Castelle C.J."/>
            <person name="Singh A."/>
            <person name="Brown C.T."/>
            <person name="Anantharaman K."/>
            <person name="Sharon I."/>
            <person name="Hug L.A."/>
            <person name="Burstein D."/>
            <person name="Emerson J.B."/>
            <person name="Thomas B.C."/>
            <person name="Banfield J.F."/>
        </authorList>
    </citation>
    <scope>NUCLEOTIDE SEQUENCE [LARGE SCALE GENOMIC DNA]</scope>
    <source>
        <strain evidence="2">CG1_02_37_44</strain>
    </source>
</reference>
<feature type="transmembrane region" description="Helical" evidence="1">
    <location>
        <begin position="327"/>
        <end position="346"/>
    </location>
</feature>
<evidence type="ECO:0008006" key="4">
    <source>
        <dbReference type="Google" id="ProtNLM"/>
    </source>
</evidence>
<protein>
    <recommendedName>
        <fullName evidence="4">Glycosyltransferase RgtA/B/C/D-like domain-containing protein</fullName>
    </recommendedName>
</protein>
<dbReference type="Proteomes" id="UP000183192">
    <property type="component" value="Unassembled WGS sequence"/>
</dbReference>
<evidence type="ECO:0000313" key="2">
    <source>
        <dbReference type="EMBL" id="OIO08686.1"/>
    </source>
</evidence>
<dbReference type="EMBL" id="MNUU01000004">
    <property type="protein sequence ID" value="OIO08686.1"/>
    <property type="molecule type" value="Genomic_DNA"/>
</dbReference>
<accession>A0A1J4TDW2</accession>
<evidence type="ECO:0000256" key="1">
    <source>
        <dbReference type="SAM" id="Phobius"/>
    </source>
</evidence>
<gene>
    <name evidence="2" type="ORF">AUJ27_00260</name>
</gene>
<keyword evidence="1" id="KW-1133">Transmembrane helix</keyword>
<feature type="transmembrane region" description="Helical" evidence="1">
    <location>
        <begin position="270"/>
        <end position="285"/>
    </location>
</feature>
<evidence type="ECO:0000313" key="3">
    <source>
        <dbReference type="Proteomes" id="UP000183192"/>
    </source>
</evidence>
<feature type="transmembrane region" description="Helical" evidence="1">
    <location>
        <begin position="155"/>
        <end position="172"/>
    </location>
</feature>
<dbReference type="STRING" id="1805146.AUJ27_00260"/>
<name>A0A1J4TDW2_9BACT</name>
<feature type="transmembrane region" description="Helical" evidence="1">
    <location>
        <begin position="130"/>
        <end position="148"/>
    </location>
</feature>
<keyword evidence="1" id="KW-0472">Membrane</keyword>
<feature type="transmembrane region" description="Helical" evidence="1">
    <location>
        <begin position="103"/>
        <end position="124"/>
    </location>
</feature>
<feature type="transmembrane region" description="Helical" evidence="1">
    <location>
        <begin position="223"/>
        <end position="250"/>
    </location>
</feature>
<proteinExistence type="predicted"/>